<dbReference type="AlphaFoldDB" id="A0AAN8BR70"/>
<feature type="region of interest" description="Disordered" evidence="1">
    <location>
        <begin position="75"/>
        <end position="148"/>
    </location>
</feature>
<dbReference type="Proteomes" id="UP001335648">
    <property type="component" value="Unassembled WGS sequence"/>
</dbReference>
<feature type="compositionally biased region" description="Basic and acidic residues" evidence="1">
    <location>
        <begin position="94"/>
        <end position="116"/>
    </location>
</feature>
<sequence>MQACSSTVPLALIFQQRHSIRQWPCHCPFPRDTDPVSAWRVPPLAHHHWDGGKHSADLGAELAFVPSIPRSLPEITHPLVPPHHIAADLPSRGRSRERGRGDREGWKERRAGECRGKSVGGGRGNGNKMSRGEGDRQRGCVGGLRGAD</sequence>
<keyword evidence="3" id="KW-1185">Reference proteome</keyword>
<evidence type="ECO:0000313" key="3">
    <source>
        <dbReference type="Proteomes" id="UP001335648"/>
    </source>
</evidence>
<organism evidence="2 3">
    <name type="scientific">Champsocephalus esox</name>
    <name type="common">pike icefish</name>
    <dbReference type="NCBI Taxonomy" id="159716"/>
    <lineage>
        <taxon>Eukaryota</taxon>
        <taxon>Metazoa</taxon>
        <taxon>Chordata</taxon>
        <taxon>Craniata</taxon>
        <taxon>Vertebrata</taxon>
        <taxon>Euteleostomi</taxon>
        <taxon>Actinopterygii</taxon>
        <taxon>Neopterygii</taxon>
        <taxon>Teleostei</taxon>
        <taxon>Neoteleostei</taxon>
        <taxon>Acanthomorphata</taxon>
        <taxon>Eupercaria</taxon>
        <taxon>Perciformes</taxon>
        <taxon>Notothenioidei</taxon>
        <taxon>Channichthyidae</taxon>
        <taxon>Champsocephalus</taxon>
    </lineage>
</organism>
<protein>
    <submittedName>
        <fullName evidence="2">Uncharacterized protein</fullName>
    </submittedName>
</protein>
<gene>
    <name evidence="2" type="ORF">CesoFtcFv8_014769</name>
</gene>
<proteinExistence type="predicted"/>
<dbReference type="EMBL" id="JAULUE010002057">
    <property type="protein sequence ID" value="KAK5888705.1"/>
    <property type="molecule type" value="Genomic_DNA"/>
</dbReference>
<evidence type="ECO:0000256" key="1">
    <source>
        <dbReference type="SAM" id="MobiDB-lite"/>
    </source>
</evidence>
<reference evidence="2 3" key="1">
    <citation type="journal article" date="2023" name="Mol. Biol. Evol.">
        <title>Genomics of Secondarily Temperate Adaptation in the Only Non-Antarctic Icefish.</title>
        <authorList>
            <person name="Rivera-Colon A.G."/>
            <person name="Rayamajhi N."/>
            <person name="Minhas B.F."/>
            <person name="Madrigal G."/>
            <person name="Bilyk K.T."/>
            <person name="Yoon V."/>
            <person name="Hune M."/>
            <person name="Gregory S."/>
            <person name="Cheng C.H.C."/>
            <person name="Catchen J.M."/>
        </authorList>
    </citation>
    <scope>NUCLEOTIDE SEQUENCE [LARGE SCALE GENOMIC DNA]</scope>
    <source>
        <strain evidence="2">JC2023a</strain>
    </source>
</reference>
<comment type="caution">
    <text evidence="2">The sequence shown here is derived from an EMBL/GenBank/DDBJ whole genome shotgun (WGS) entry which is preliminary data.</text>
</comment>
<name>A0AAN8BR70_9TELE</name>
<accession>A0AAN8BR70</accession>
<evidence type="ECO:0000313" key="2">
    <source>
        <dbReference type="EMBL" id="KAK5888705.1"/>
    </source>
</evidence>